<reference evidence="6" key="1">
    <citation type="journal article" date="2019" name="Int. J. Syst. Evol. Microbiol.">
        <title>The Global Catalogue of Microorganisms (GCM) 10K type strain sequencing project: providing services to taxonomists for standard genome sequencing and annotation.</title>
        <authorList>
            <consortium name="The Broad Institute Genomics Platform"/>
            <consortium name="The Broad Institute Genome Sequencing Center for Infectious Disease"/>
            <person name="Wu L."/>
            <person name="Ma J."/>
        </authorList>
    </citation>
    <scope>NUCLEOTIDE SEQUENCE [LARGE SCALE GENOMIC DNA]</scope>
    <source>
        <strain evidence="6">KCTC 12861</strain>
    </source>
</reference>
<accession>A0ABQ3EJG3</accession>
<evidence type="ECO:0000256" key="1">
    <source>
        <dbReference type="ARBA" id="ARBA00023015"/>
    </source>
</evidence>
<dbReference type="CDD" id="cd00090">
    <property type="entry name" value="HTH_ARSR"/>
    <property type="match status" value="1"/>
</dbReference>
<evidence type="ECO:0000259" key="4">
    <source>
        <dbReference type="PROSITE" id="PS51118"/>
    </source>
</evidence>
<dbReference type="InterPro" id="IPR036390">
    <property type="entry name" value="WH_DNA-bd_sf"/>
</dbReference>
<comment type="caution">
    <text evidence="5">The sequence shown here is derived from an EMBL/GenBank/DDBJ whole genome shotgun (WGS) entry which is preliminary data.</text>
</comment>
<evidence type="ECO:0000256" key="2">
    <source>
        <dbReference type="ARBA" id="ARBA00023125"/>
    </source>
</evidence>
<evidence type="ECO:0000313" key="6">
    <source>
        <dbReference type="Proteomes" id="UP000637980"/>
    </source>
</evidence>
<proteinExistence type="predicted"/>
<evidence type="ECO:0000313" key="5">
    <source>
        <dbReference type="EMBL" id="GHB37770.1"/>
    </source>
</evidence>
<gene>
    <name evidence="5" type="ORF">GCM10007094_28870</name>
</gene>
<name>A0ABQ3EJG3_9HYPH</name>
<dbReference type="SUPFAM" id="SSF46785">
    <property type="entry name" value="Winged helix' DNA-binding domain"/>
    <property type="match status" value="1"/>
</dbReference>
<keyword evidence="3" id="KW-0804">Transcription</keyword>
<dbReference type="EMBL" id="BMXE01000005">
    <property type="protein sequence ID" value="GHB37770.1"/>
    <property type="molecule type" value="Genomic_DNA"/>
</dbReference>
<dbReference type="PROSITE" id="PS51118">
    <property type="entry name" value="HTH_HXLR"/>
    <property type="match status" value="1"/>
</dbReference>
<protein>
    <recommendedName>
        <fullName evidence="4">HTH hxlR-type domain-containing protein</fullName>
    </recommendedName>
</protein>
<dbReference type="Gene3D" id="1.10.10.10">
    <property type="entry name" value="Winged helix-like DNA-binding domain superfamily/Winged helix DNA-binding domain"/>
    <property type="match status" value="1"/>
</dbReference>
<dbReference type="InterPro" id="IPR036388">
    <property type="entry name" value="WH-like_DNA-bd_sf"/>
</dbReference>
<keyword evidence="6" id="KW-1185">Reference proteome</keyword>
<feature type="domain" description="HTH hxlR-type" evidence="4">
    <location>
        <begin position="19"/>
        <end position="110"/>
    </location>
</feature>
<dbReference type="PANTHER" id="PTHR33204">
    <property type="entry name" value="TRANSCRIPTIONAL REGULATOR, MARR FAMILY"/>
    <property type="match status" value="1"/>
</dbReference>
<evidence type="ECO:0000256" key="3">
    <source>
        <dbReference type="ARBA" id="ARBA00023163"/>
    </source>
</evidence>
<keyword evidence="1" id="KW-0805">Transcription regulation</keyword>
<dbReference type="InterPro" id="IPR011991">
    <property type="entry name" value="ArsR-like_HTH"/>
</dbReference>
<dbReference type="PANTHER" id="PTHR33204:SF37">
    <property type="entry name" value="HTH-TYPE TRANSCRIPTIONAL REGULATOR YODB"/>
    <property type="match status" value="1"/>
</dbReference>
<organism evidence="5 6">
    <name type="scientific">Pseudovibrio japonicus</name>
    <dbReference type="NCBI Taxonomy" id="366534"/>
    <lineage>
        <taxon>Bacteria</taxon>
        <taxon>Pseudomonadati</taxon>
        <taxon>Pseudomonadota</taxon>
        <taxon>Alphaproteobacteria</taxon>
        <taxon>Hyphomicrobiales</taxon>
        <taxon>Stappiaceae</taxon>
        <taxon>Pseudovibrio</taxon>
    </lineage>
</organism>
<sequence>MSVKIPKAGEPVRGSTSGKPIMVLFDLLGRRWALGIVWNLSTGPQTFRALQSNCASVSPTVLNTRLKELRECGIVMKGENGYELTAEGDELFTYLQPLGHWSQTWSHAAKLKEDQ</sequence>
<dbReference type="Pfam" id="PF01638">
    <property type="entry name" value="HxlR"/>
    <property type="match status" value="1"/>
</dbReference>
<dbReference type="Proteomes" id="UP000637980">
    <property type="component" value="Unassembled WGS sequence"/>
</dbReference>
<keyword evidence="2" id="KW-0238">DNA-binding</keyword>
<dbReference type="InterPro" id="IPR002577">
    <property type="entry name" value="HTH_HxlR"/>
</dbReference>